<dbReference type="CDD" id="cd16894">
    <property type="entry name" value="MltD-like"/>
    <property type="match status" value="1"/>
</dbReference>
<dbReference type="InterPro" id="IPR008258">
    <property type="entry name" value="Transglycosylase_SLT_dom_1"/>
</dbReference>
<dbReference type="Pfam" id="PF01476">
    <property type="entry name" value="LysM"/>
    <property type="match status" value="3"/>
</dbReference>
<sequence>MLPLCLLVLTLASAPSSGAAPTPPMPPPPDSMRVLAADETRAPSTSPQSSPAAVGTESAPTPVTNTGTSPASTATEQAPAGVGVAVKPGVAAPAKDEQQAASTAPASGASEDKSAQPSVAPQPDKAASATASKSAQPFVAPQPDKAASATASKSAQPSVNPQPADASGASASKSAQPSVNPQPADAASASTSKSAQPSVNPQAADAANAGASKPAENDAKLSTPGNSGASEPAFANSSDAPEDEPEAAREMVESESAELEELRALEGATLDPAARPSAEVMQSLRRLGLANPLRMRMLDALEEPTFRDDDSPEQLPLITDLANFDVRKIQDRYDIPVEMQPLVAQYIQFFQGPGRRWFRKWMARSARYLPVMQPILDQHGLPRDTVYLAMIESGFSAHAYSWAHAAGPWQFISSTGKQYGLKQDFWVDERRDPIKATHAAATYLKDLYGELGHWYLAWAGYNTGSGRVRRMVERHGTRNFWALSEEKGLAKETKHYVPKLIAAALVAKNPSAFGFSEKEFEYEQPLEFDVVDLTDATDLDVVARAAGVPIQSVQDLNPELKRWCTPPATAKRPYKLRLPMGAGPRFVEGFQKISPSERLTFRVHKVKRGDTLSQIAERYGSASEAILQMNRLKSAKTLKLNSELVIPVPAGKASPQGGGALASKVAQARRSGVVVHRPEDEVPAGTPKGPLAAGPVKTEIVNGRTRITYGVQSGDSLWVIATKFNVGVDDLKKWNNLRRRNPKLQIGSLVYVWPNGPAQVAPPASTLVVAKQVASNAGKAGGKVHALAEGETLWSIAQRYGVTVEDIMRWNNIKDHRTIPTGKVLSLSAP</sequence>
<dbReference type="Gene3D" id="3.10.350.10">
    <property type="entry name" value="LysM domain"/>
    <property type="match status" value="3"/>
</dbReference>
<dbReference type="eggNOG" id="COG1388">
    <property type="taxonomic scope" value="Bacteria"/>
</dbReference>
<evidence type="ECO:0000313" key="5">
    <source>
        <dbReference type="Proteomes" id="UP000011131"/>
    </source>
</evidence>
<dbReference type="SMART" id="SM00257">
    <property type="entry name" value="LysM"/>
    <property type="match status" value="3"/>
</dbReference>
<dbReference type="PROSITE" id="PS51782">
    <property type="entry name" value="LYSM"/>
    <property type="match status" value="3"/>
</dbReference>
<feature type="compositionally biased region" description="Low complexity" evidence="1">
    <location>
        <begin position="125"/>
        <end position="135"/>
    </location>
</feature>
<evidence type="ECO:0000313" key="4">
    <source>
        <dbReference type="EMBL" id="AGC47556.1"/>
    </source>
</evidence>
<dbReference type="Pfam" id="PF01464">
    <property type="entry name" value="SLT"/>
    <property type="match status" value="1"/>
</dbReference>
<feature type="domain" description="LysM" evidence="3">
    <location>
        <begin position="602"/>
        <end position="646"/>
    </location>
</feature>
<dbReference type="CDD" id="cd00118">
    <property type="entry name" value="LysM"/>
    <property type="match status" value="3"/>
</dbReference>
<feature type="domain" description="LysM" evidence="3">
    <location>
        <begin position="783"/>
        <end position="827"/>
    </location>
</feature>
<dbReference type="InterPro" id="IPR036779">
    <property type="entry name" value="LysM_dom_sf"/>
</dbReference>
<feature type="compositionally biased region" description="Low complexity" evidence="1">
    <location>
        <begin position="145"/>
        <end position="155"/>
    </location>
</feature>
<gene>
    <name evidence="4" type="ordered locus">MYSTI_06283</name>
</gene>
<dbReference type="GO" id="GO:0008932">
    <property type="term" value="F:lytic endotransglycosylase activity"/>
    <property type="evidence" value="ECO:0007669"/>
    <property type="project" value="TreeGrafter"/>
</dbReference>
<dbReference type="AlphaFoldDB" id="L7UF54"/>
<dbReference type="Gene3D" id="1.10.530.10">
    <property type="match status" value="1"/>
</dbReference>
<feature type="compositionally biased region" description="Low complexity" evidence="1">
    <location>
        <begin position="78"/>
        <end position="93"/>
    </location>
</feature>
<evidence type="ECO:0000256" key="1">
    <source>
        <dbReference type="SAM" id="MobiDB-lite"/>
    </source>
</evidence>
<reference evidence="4 5" key="1">
    <citation type="journal article" date="2013" name="Genome Announc.">
        <title>Complete genome sequence of Myxococcus stipitatus strain DSM 14675, a fruiting myxobacterium.</title>
        <authorList>
            <person name="Huntley S."/>
            <person name="Kneip S."/>
            <person name="Treuner-Lange A."/>
            <person name="Sogaard-Andersen L."/>
        </authorList>
    </citation>
    <scope>NUCLEOTIDE SEQUENCE [LARGE SCALE GENOMIC DNA]</scope>
    <source>
        <strain evidence="5">DSM 14675 / JCM 12634 / Mx s8</strain>
    </source>
</reference>
<name>L7UF54_MYXSD</name>
<dbReference type="HOGENOM" id="CLU_009520_1_3_7"/>
<feature type="region of interest" description="Disordered" evidence="1">
    <location>
        <begin position="14"/>
        <end position="258"/>
    </location>
</feature>
<organism evidence="4 5">
    <name type="scientific">Myxococcus stipitatus (strain DSM 14675 / JCM 12634 / Mx s8)</name>
    <dbReference type="NCBI Taxonomy" id="1278073"/>
    <lineage>
        <taxon>Bacteria</taxon>
        <taxon>Pseudomonadati</taxon>
        <taxon>Myxococcota</taxon>
        <taxon>Myxococcia</taxon>
        <taxon>Myxococcales</taxon>
        <taxon>Cystobacterineae</taxon>
        <taxon>Myxococcaceae</taxon>
        <taxon>Myxococcus</taxon>
    </lineage>
</organism>
<accession>L7UF54</accession>
<dbReference type="InterPro" id="IPR023346">
    <property type="entry name" value="Lysozyme-like_dom_sf"/>
</dbReference>
<feature type="signal peptide" evidence="2">
    <location>
        <begin position="1"/>
        <end position="19"/>
    </location>
</feature>
<dbReference type="KEGG" id="msd:MYSTI_06283"/>
<dbReference type="PANTHER" id="PTHR33734:SF22">
    <property type="entry name" value="MEMBRANE-BOUND LYTIC MUREIN TRANSGLYCOSYLASE D"/>
    <property type="match status" value="1"/>
</dbReference>
<evidence type="ECO:0000256" key="2">
    <source>
        <dbReference type="SAM" id="SignalP"/>
    </source>
</evidence>
<feature type="compositionally biased region" description="Polar residues" evidence="1">
    <location>
        <begin position="58"/>
        <end position="76"/>
    </location>
</feature>
<feature type="domain" description="LysM" evidence="3">
    <location>
        <begin position="707"/>
        <end position="752"/>
    </location>
</feature>
<feature type="compositionally biased region" description="Low complexity" evidence="1">
    <location>
        <begin position="42"/>
        <end position="53"/>
    </location>
</feature>
<dbReference type="STRING" id="1278073.MYSTI_06283"/>
<dbReference type="EMBL" id="CP004025">
    <property type="protein sequence ID" value="AGC47556.1"/>
    <property type="molecule type" value="Genomic_DNA"/>
</dbReference>
<keyword evidence="2" id="KW-0732">Signal</keyword>
<dbReference type="SUPFAM" id="SSF54106">
    <property type="entry name" value="LysM domain"/>
    <property type="match status" value="3"/>
</dbReference>
<dbReference type="InterPro" id="IPR018392">
    <property type="entry name" value="LysM"/>
</dbReference>
<proteinExistence type="predicted"/>
<protein>
    <submittedName>
        <fullName evidence="4">Slt family transglycosylase</fullName>
    </submittedName>
</protein>
<evidence type="ECO:0000259" key="3">
    <source>
        <dbReference type="PROSITE" id="PS51782"/>
    </source>
</evidence>
<keyword evidence="5" id="KW-1185">Reference proteome</keyword>
<dbReference type="PANTHER" id="PTHR33734">
    <property type="entry name" value="LYSM DOMAIN-CONTAINING GPI-ANCHORED PROTEIN 2"/>
    <property type="match status" value="1"/>
</dbReference>
<feature type="compositionally biased region" description="Pro residues" evidence="1">
    <location>
        <begin position="21"/>
        <end position="30"/>
    </location>
</feature>
<feature type="chain" id="PRO_5003984284" evidence="2">
    <location>
        <begin position="20"/>
        <end position="830"/>
    </location>
</feature>
<dbReference type="SUPFAM" id="SSF53955">
    <property type="entry name" value="Lysozyme-like"/>
    <property type="match status" value="1"/>
</dbReference>
<dbReference type="RefSeq" id="WP_015351810.1">
    <property type="nucleotide sequence ID" value="NC_020126.1"/>
</dbReference>
<dbReference type="Proteomes" id="UP000011131">
    <property type="component" value="Chromosome"/>
</dbReference>
<feature type="compositionally biased region" description="Low complexity" evidence="1">
    <location>
        <begin position="164"/>
        <end position="214"/>
    </location>
</feature>
<dbReference type="PATRIC" id="fig|1278073.3.peg.6374"/>
<dbReference type="eggNOG" id="COG0741">
    <property type="taxonomic scope" value="Bacteria"/>
</dbReference>